<evidence type="ECO:0000313" key="15">
    <source>
        <dbReference type="EMBL" id="EFV12249.1"/>
    </source>
</evidence>
<dbReference type="PANTHER" id="PTHR43024">
    <property type="entry name" value="UDP-N-ACETYLMURAMOYL-TRIPEPTIDE--D-ALANYL-D-ALANINE LIGASE"/>
    <property type="match status" value="1"/>
</dbReference>
<comment type="caution">
    <text evidence="15">The sequence shown here is derived from an EMBL/GenBank/DDBJ whole genome shotgun (WGS) entry which is preliminary data.</text>
</comment>
<dbReference type="NCBIfam" id="TIGR01143">
    <property type="entry name" value="murF"/>
    <property type="match status" value="1"/>
</dbReference>
<keyword evidence="3 10" id="KW-0132">Cell division</keyword>
<reference evidence="15 16" key="1">
    <citation type="journal article" date="2011" name="Stand. Genomic Sci.">
        <title>High quality draft genome sequence of Segniliparus rugosus CDC 945(T)= (ATCC BAA-974(T)).</title>
        <authorList>
            <person name="Earl A.M."/>
            <person name="Desjardins C.A."/>
            <person name="Fitzgerald M.G."/>
            <person name="Arachchi H.M."/>
            <person name="Zeng Q."/>
            <person name="Mehta T."/>
            <person name="Griggs A."/>
            <person name="Birren B.W."/>
            <person name="Toney N.C."/>
            <person name="Carr J."/>
            <person name="Posey J."/>
            <person name="Butler W.R."/>
        </authorList>
    </citation>
    <scope>NUCLEOTIDE SEQUENCE [LARGE SCALE GENOMIC DNA]</scope>
    <source>
        <strain evidence="16">ATCC BAA-974 / DSM 45345 / CCUG 50838 / CIP 108380 / JCM 13579 / CDC 945</strain>
    </source>
</reference>
<keyword evidence="2 10" id="KW-0436">Ligase</keyword>
<keyword evidence="4 10" id="KW-0547">Nucleotide-binding</keyword>
<dbReference type="EC" id="6.3.2.10" evidence="10 11"/>
<dbReference type="InterPro" id="IPR035911">
    <property type="entry name" value="MurE/MurF_N"/>
</dbReference>
<evidence type="ECO:0000256" key="11">
    <source>
        <dbReference type="RuleBase" id="RU004136"/>
    </source>
</evidence>
<comment type="pathway">
    <text evidence="10 11">Cell wall biogenesis; peptidoglycan biosynthesis.</text>
</comment>
<dbReference type="HAMAP" id="MF_02019">
    <property type="entry name" value="MurF"/>
    <property type="match status" value="1"/>
</dbReference>
<proteinExistence type="inferred from homology"/>
<keyword evidence="16" id="KW-1185">Reference proteome</keyword>
<evidence type="ECO:0000259" key="14">
    <source>
        <dbReference type="Pfam" id="PF08245"/>
    </source>
</evidence>
<keyword evidence="1 10" id="KW-0963">Cytoplasm</keyword>
<dbReference type="InterPro" id="IPR036615">
    <property type="entry name" value="Mur_ligase_C_dom_sf"/>
</dbReference>
<feature type="domain" description="Mur ligase N-terminal catalytic" evidence="12">
    <location>
        <begin position="33"/>
        <end position="78"/>
    </location>
</feature>
<gene>
    <name evidence="10" type="primary">murF</name>
    <name evidence="15" type="ORF">HMPREF9336_02868</name>
</gene>
<accession>E5XTP6</accession>
<dbReference type="GO" id="GO:0051301">
    <property type="term" value="P:cell division"/>
    <property type="evidence" value="ECO:0007669"/>
    <property type="project" value="UniProtKB-KW"/>
</dbReference>
<dbReference type="Proteomes" id="UP000004816">
    <property type="component" value="Unassembled WGS sequence"/>
</dbReference>
<dbReference type="InterPro" id="IPR004101">
    <property type="entry name" value="Mur_ligase_C"/>
</dbReference>
<sequence length="494" mass="50793">MIPLTLRQVAETVGGTLHAVPDPDLVVTAPPEHDSRKVVPGGLFLAVPGERTDGRAHAASAHAAGAVATLASDPLDVPTVVLGEGPYPTPPEESKRLALAAVAALAKANAEALVAQGLTIVGVTGSSGKTSTKDLLAQVLATKGSTVGPPGSYNNELGHPWTVLRAGPESVFLVLELAARGIGHIAALARIARPRIGVVLGVGSAHLGEFGSRENIAIAKGELVEALPSAEDGGVAVLNADDPLVLAMAARTKARVVRYGMSESAEIRAADVRVDALARPRFTLITPQGEAPVELQVHGEHQAHNALAAAAVALECGLSVAQTAEALSRARAASPRRMQVTERADGAVVINDSYNANPESMRAGLRALVDMADNSGGVSWAVLGPMGELGEDSIALHDQLGRYAVRLSVKRLLVVGDSRSAKALHTGAVLEGSWSGEAELVSDWSQAARIVADELGPRDVVLVKASQSEGLWQVAESLTNVVEGRADVAGSGLV</sequence>
<feature type="domain" description="Mur ligase central" evidence="14">
    <location>
        <begin position="123"/>
        <end position="313"/>
    </location>
</feature>
<dbReference type="Gene3D" id="3.40.1390.10">
    <property type="entry name" value="MurE/MurF, N-terminal domain"/>
    <property type="match status" value="1"/>
</dbReference>
<evidence type="ECO:0000256" key="10">
    <source>
        <dbReference type="HAMAP-Rule" id="MF_02019"/>
    </source>
</evidence>
<dbReference type="GO" id="GO:0047480">
    <property type="term" value="F:UDP-N-acetylmuramoyl-tripeptide-D-alanyl-D-alanine ligase activity"/>
    <property type="evidence" value="ECO:0007669"/>
    <property type="project" value="UniProtKB-UniRule"/>
</dbReference>
<dbReference type="InterPro" id="IPR036565">
    <property type="entry name" value="Mur-like_cat_sf"/>
</dbReference>
<keyword evidence="5 10" id="KW-0067">ATP-binding</keyword>
<dbReference type="GO" id="GO:0005737">
    <property type="term" value="C:cytoplasm"/>
    <property type="evidence" value="ECO:0007669"/>
    <property type="project" value="UniProtKB-SubCell"/>
</dbReference>
<evidence type="ECO:0000259" key="13">
    <source>
        <dbReference type="Pfam" id="PF02875"/>
    </source>
</evidence>
<dbReference type="Pfam" id="PF08245">
    <property type="entry name" value="Mur_ligase_M"/>
    <property type="match status" value="1"/>
</dbReference>
<dbReference type="GO" id="GO:0008360">
    <property type="term" value="P:regulation of cell shape"/>
    <property type="evidence" value="ECO:0007669"/>
    <property type="project" value="UniProtKB-KW"/>
</dbReference>
<evidence type="ECO:0000256" key="7">
    <source>
        <dbReference type="ARBA" id="ARBA00022984"/>
    </source>
</evidence>
<protein>
    <recommendedName>
        <fullName evidence="10 11">UDP-N-acetylmuramoyl-tripeptide--D-alanyl-D-alanine ligase</fullName>
        <ecNumber evidence="10 11">6.3.2.10</ecNumber>
    </recommendedName>
    <alternativeName>
        <fullName evidence="10">D-alanyl-D-alanine-adding enzyme</fullName>
    </alternativeName>
</protein>
<dbReference type="UniPathway" id="UPA00219"/>
<comment type="subcellular location">
    <subcellularLocation>
        <location evidence="10 11">Cytoplasm</location>
    </subcellularLocation>
</comment>
<evidence type="ECO:0000256" key="3">
    <source>
        <dbReference type="ARBA" id="ARBA00022618"/>
    </source>
</evidence>
<evidence type="ECO:0000256" key="8">
    <source>
        <dbReference type="ARBA" id="ARBA00023306"/>
    </source>
</evidence>
<comment type="function">
    <text evidence="10 11">Involved in cell wall formation. Catalyzes the final step in the synthesis of UDP-N-acetylmuramoyl-pentapeptide, the precursor of murein.</text>
</comment>
<dbReference type="AlphaFoldDB" id="E5XTP6"/>
<evidence type="ECO:0000256" key="6">
    <source>
        <dbReference type="ARBA" id="ARBA00022960"/>
    </source>
</evidence>
<dbReference type="PANTHER" id="PTHR43024:SF1">
    <property type="entry name" value="UDP-N-ACETYLMURAMOYL-TRIPEPTIDE--D-ALANYL-D-ALANINE LIGASE"/>
    <property type="match status" value="1"/>
</dbReference>
<dbReference type="EMBL" id="ACZI02000001">
    <property type="protein sequence ID" value="EFV12249.1"/>
    <property type="molecule type" value="Genomic_DNA"/>
</dbReference>
<keyword evidence="8 10" id="KW-0131">Cell cycle</keyword>
<evidence type="ECO:0000256" key="5">
    <source>
        <dbReference type="ARBA" id="ARBA00022840"/>
    </source>
</evidence>
<dbReference type="SUPFAM" id="SSF63418">
    <property type="entry name" value="MurE/MurF N-terminal domain"/>
    <property type="match status" value="1"/>
</dbReference>
<dbReference type="Gene3D" id="3.90.190.20">
    <property type="entry name" value="Mur ligase, C-terminal domain"/>
    <property type="match status" value="1"/>
</dbReference>
<dbReference type="SUPFAM" id="SSF53623">
    <property type="entry name" value="MurD-like peptide ligases, catalytic domain"/>
    <property type="match status" value="1"/>
</dbReference>
<keyword evidence="6 10" id="KW-0133">Cell shape</keyword>
<dbReference type="GO" id="GO:0071555">
    <property type="term" value="P:cell wall organization"/>
    <property type="evidence" value="ECO:0007669"/>
    <property type="project" value="UniProtKB-KW"/>
</dbReference>
<feature type="binding site" evidence="10">
    <location>
        <begin position="125"/>
        <end position="131"/>
    </location>
    <ligand>
        <name>ATP</name>
        <dbReference type="ChEBI" id="CHEBI:30616"/>
    </ligand>
</feature>
<dbReference type="OrthoDB" id="9800958at2"/>
<dbReference type="GO" id="GO:0008766">
    <property type="term" value="F:UDP-N-acetylmuramoylalanyl-D-glutamyl-2,6-diaminopimelate-D-alanyl-D-alanine ligase activity"/>
    <property type="evidence" value="ECO:0007669"/>
    <property type="project" value="RHEA"/>
</dbReference>
<dbReference type="RefSeq" id="WP_007471506.1">
    <property type="nucleotide sequence ID" value="NZ_KI391953.1"/>
</dbReference>
<dbReference type="InterPro" id="IPR013221">
    <property type="entry name" value="Mur_ligase_cen"/>
</dbReference>
<evidence type="ECO:0000256" key="1">
    <source>
        <dbReference type="ARBA" id="ARBA00022490"/>
    </source>
</evidence>
<comment type="catalytic activity">
    <reaction evidence="10 11">
        <text>D-alanyl-D-alanine + UDP-N-acetyl-alpha-D-muramoyl-L-alanyl-gamma-D-glutamyl-meso-2,6-diaminopimelate + ATP = UDP-N-acetyl-alpha-D-muramoyl-L-alanyl-gamma-D-glutamyl-meso-2,6-diaminopimeloyl-D-alanyl-D-alanine + ADP + phosphate + H(+)</text>
        <dbReference type="Rhea" id="RHEA:28374"/>
        <dbReference type="ChEBI" id="CHEBI:15378"/>
        <dbReference type="ChEBI" id="CHEBI:30616"/>
        <dbReference type="ChEBI" id="CHEBI:43474"/>
        <dbReference type="ChEBI" id="CHEBI:57822"/>
        <dbReference type="ChEBI" id="CHEBI:61386"/>
        <dbReference type="ChEBI" id="CHEBI:83905"/>
        <dbReference type="ChEBI" id="CHEBI:456216"/>
        <dbReference type="EC" id="6.3.2.10"/>
    </reaction>
</comment>
<dbReference type="InterPro" id="IPR005863">
    <property type="entry name" value="UDP-N-AcMur_synth"/>
</dbReference>
<feature type="domain" description="Mur ligase C-terminal" evidence="13">
    <location>
        <begin position="336"/>
        <end position="466"/>
    </location>
</feature>
<dbReference type="GO" id="GO:0005524">
    <property type="term" value="F:ATP binding"/>
    <property type="evidence" value="ECO:0007669"/>
    <property type="project" value="UniProtKB-UniRule"/>
</dbReference>
<dbReference type="GO" id="GO:0009252">
    <property type="term" value="P:peptidoglycan biosynthetic process"/>
    <property type="evidence" value="ECO:0007669"/>
    <property type="project" value="UniProtKB-UniRule"/>
</dbReference>
<dbReference type="Pfam" id="PF02875">
    <property type="entry name" value="Mur_ligase_C"/>
    <property type="match status" value="1"/>
</dbReference>
<dbReference type="STRING" id="679197.HMPREF9336_02868"/>
<name>E5XTP6_SEGRC</name>
<dbReference type="InterPro" id="IPR000713">
    <property type="entry name" value="Mur_ligase_N"/>
</dbReference>
<keyword evidence="7 10" id="KW-0573">Peptidoglycan synthesis</keyword>
<comment type="similarity">
    <text evidence="10">Belongs to the MurCDEF family. MurF subfamily.</text>
</comment>
<organism evidence="15 16">
    <name type="scientific">Segniliparus rugosus (strain ATCC BAA-974 / DSM 45345 / CCUG 50838 / CIP 108380 / JCM 13579 / CDC 945)</name>
    <dbReference type="NCBI Taxonomy" id="679197"/>
    <lineage>
        <taxon>Bacteria</taxon>
        <taxon>Bacillati</taxon>
        <taxon>Actinomycetota</taxon>
        <taxon>Actinomycetes</taxon>
        <taxon>Mycobacteriales</taxon>
        <taxon>Segniliparaceae</taxon>
        <taxon>Segniliparus</taxon>
    </lineage>
</organism>
<dbReference type="Pfam" id="PF01225">
    <property type="entry name" value="Mur_ligase"/>
    <property type="match status" value="1"/>
</dbReference>
<keyword evidence="9 10" id="KW-0961">Cell wall biogenesis/degradation</keyword>
<evidence type="ECO:0000256" key="2">
    <source>
        <dbReference type="ARBA" id="ARBA00022598"/>
    </source>
</evidence>
<dbReference type="Gene3D" id="3.40.1190.10">
    <property type="entry name" value="Mur-like, catalytic domain"/>
    <property type="match status" value="1"/>
</dbReference>
<evidence type="ECO:0000256" key="4">
    <source>
        <dbReference type="ARBA" id="ARBA00022741"/>
    </source>
</evidence>
<evidence type="ECO:0000256" key="9">
    <source>
        <dbReference type="ARBA" id="ARBA00023316"/>
    </source>
</evidence>
<dbReference type="HOGENOM" id="CLU_031507_0_0_11"/>
<dbReference type="SUPFAM" id="SSF53244">
    <property type="entry name" value="MurD-like peptide ligases, peptide-binding domain"/>
    <property type="match status" value="1"/>
</dbReference>
<dbReference type="eggNOG" id="COG0770">
    <property type="taxonomic scope" value="Bacteria"/>
</dbReference>
<evidence type="ECO:0000313" key="16">
    <source>
        <dbReference type="Proteomes" id="UP000004816"/>
    </source>
</evidence>
<dbReference type="InterPro" id="IPR051046">
    <property type="entry name" value="MurCDEF_CellWall_CoF430Synth"/>
</dbReference>
<evidence type="ECO:0000259" key="12">
    <source>
        <dbReference type="Pfam" id="PF01225"/>
    </source>
</evidence>